<name>A0A388TIN9_9BACT</name>
<keyword evidence="2" id="KW-0479">Metal-binding</keyword>
<dbReference type="Proteomes" id="UP000275925">
    <property type="component" value="Unassembled WGS sequence"/>
</dbReference>
<evidence type="ECO:0000256" key="2">
    <source>
        <dbReference type="ARBA" id="ARBA00022723"/>
    </source>
</evidence>
<reference evidence="6 7" key="1">
    <citation type="journal article" date="2019" name="ISME J.">
        <title>Genome analyses of uncultured TG2/ZB3 bacteria in 'Margulisbacteria' specifically attached to ectosymbiotic spirochetes of protists in the termite gut.</title>
        <authorList>
            <person name="Utami Y.D."/>
            <person name="Kuwahara H."/>
            <person name="Igai K."/>
            <person name="Murakami T."/>
            <person name="Sugaya K."/>
            <person name="Morikawa T."/>
            <person name="Nagura Y."/>
            <person name="Yuki M."/>
            <person name="Deevong P."/>
            <person name="Inoue T."/>
            <person name="Kihara K."/>
            <person name="Lo N."/>
            <person name="Yamada A."/>
            <person name="Ohkuma M."/>
            <person name="Hongoh Y."/>
        </authorList>
    </citation>
    <scope>NUCLEOTIDE SEQUENCE [LARGE SCALE GENOMIC DNA]</scope>
    <source>
        <strain evidence="6">NkOx7-02</strain>
    </source>
</reference>
<evidence type="ECO:0000256" key="4">
    <source>
        <dbReference type="ARBA" id="ARBA00023014"/>
    </source>
</evidence>
<feature type="non-terminal residue" evidence="6">
    <location>
        <position position="61"/>
    </location>
</feature>
<gene>
    <name evidence="6" type="primary">rnfB</name>
    <name evidence="6" type="ORF">NO2_1540</name>
</gene>
<evidence type="ECO:0000313" key="7">
    <source>
        <dbReference type="Proteomes" id="UP000275925"/>
    </source>
</evidence>
<evidence type="ECO:0000313" key="6">
    <source>
        <dbReference type="EMBL" id="GBR77094.1"/>
    </source>
</evidence>
<dbReference type="EMBL" id="BGZO01000103">
    <property type="protein sequence ID" value="GBR77094.1"/>
    <property type="molecule type" value="Genomic_DNA"/>
</dbReference>
<comment type="caution">
    <text evidence="6">The sequence shown here is derived from an EMBL/GenBank/DDBJ whole genome shotgun (WGS) entry which is preliminary data.</text>
</comment>
<evidence type="ECO:0000256" key="1">
    <source>
        <dbReference type="ARBA" id="ARBA00022485"/>
    </source>
</evidence>
<keyword evidence="1" id="KW-0004">4Fe-4S</keyword>
<proteinExistence type="predicted"/>
<evidence type="ECO:0000256" key="3">
    <source>
        <dbReference type="ARBA" id="ARBA00023004"/>
    </source>
</evidence>
<protein>
    <submittedName>
        <fullName evidence="6">Electron transport complex protein RnfB</fullName>
    </submittedName>
</protein>
<keyword evidence="4" id="KW-0411">Iron-sulfur</keyword>
<organism evidence="6 7">
    <name type="scientific">Candidatus Termititenax persephonae</name>
    <dbReference type="NCBI Taxonomy" id="2218525"/>
    <lineage>
        <taxon>Bacteria</taxon>
        <taxon>Bacillati</taxon>
        <taxon>Candidatus Margulisiibacteriota</taxon>
        <taxon>Candidatus Termititenacia</taxon>
        <taxon>Candidatus Termititenacales</taxon>
        <taxon>Candidatus Termititenacaceae</taxon>
        <taxon>Candidatus Termititenax</taxon>
    </lineage>
</organism>
<dbReference type="AlphaFoldDB" id="A0A388TIN9"/>
<accession>A0A388TIN9</accession>
<evidence type="ECO:0000259" key="5">
    <source>
        <dbReference type="PROSITE" id="PS51656"/>
    </source>
</evidence>
<dbReference type="InterPro" id="IPR007202">
    <property type="entry name" value="4Fe-4S_dom"/>
</dbReference>
<dbReference type="PROSITE" id="PS51656">
    <property type="entry name" value="4FE4S"/>
    <property type="match status" value="1"/>
</dbReference>
<dbReference type="GO" id="GO:0051539">
    <property type="term" value="F:4 iron, 4 sulfur cluster binding"/>
    <property type="evidence" value="ECO:0007669"/>
    <property type="project" value="UniProtKB-KW"/>
</dbReference>
<keyword evidence="7" id="KW-1185">Reference proteome</keyword>
<dbReference type="Gene3D" id="1.10.15.40">
    <property type="entry name" value="Electron transport complex subunit B, putative Fe-S cluster"/>
    <property type="match status" value="1"/>
</dbReference>
<keyword evidence="3" id="KW-0408">Iron</keyword>
<dbReference type="GO" id="GO:0046872">
    <property type="term" value="F:metal ion binding"/>
    <property type="evidence" value="ECO:0007669"/>
    <property type="project" value="UniProtKB-KW"/>
</dbReference>
<sequence>MTAFWALTFLGGGLGLLLAVAAVWLSAAENPLAQRLLEILPGYNCGACGQSGCSAYAEVLA</sequence>
<feature type="domain" description="4Fe-4S" evidence="5">
    <location>
        <begin position="28"/>
        <end position="61"/>
    </location>
</feature>
<dbReference type="Pfam" id="PF04060">
    <property type="entry name" value="FeS"/>
    <property type="match status" value="1"/>
</dbReference>